<evidence type="ECO:0000256" key="1">
    <source>
        <dbReference type="ARBA" id="ARBA00023027"/>
    </source>
</evidence>
<accession>A0A2K3P7E5</accession>
<dbReference type="Gene3D" id="3.40.50.10140">
    <property type="entry name" value="Toll/interleukin-1 receptor homology (TIR) domain"/>
    <property type="match status" value="1"/>
</dbReference>
<protein>
    <submittedName>
        <fullName evidence="3">Disease resistance protein (TIR-NBS-LRR class)</fullName>
    </submittedName>
</protein>
<gene>
    <name evidence="3" type="ORF">L195_g007803</name>
</gene>
<dbReference type="InterPro" id="IPR044974">
    <property type="entry name" value="Disease_R_plants"/>
</dbReference>
<evidence type="ECO:0000313" key="3">
    <source>
        <dbReference type="EMBL" id="PNY11200.1"/>
    </source>
</evidence>
<evidence type="ECO:0000259" key="2">
    <source>
        <dbReference type="PROSITE" id="PS50104"/>
    </source>
</evidence>
<dbReference type="PANTHER" id="PTHR11017">
    <property type="entry name" value="LEUCINE-RICH REPEAT-CONTAINING PROTEIN"/>
    <property type="match status" value="1"/>
</dbReference>
<dbReference type="Gene3D" id="3.40.50.300">
    <property type="entry name" value="P-loop containing nucleotide triphosphate hydrolases"/>
    <property type="match status" value="1"/>
</dbReference>
<keyword evidence="1" id="KW-0520">NAD</keyword>
<dbReference type="GO" id="GO:0006952">
    <property type="term" value="P:defense response"/>
    <property type="evidence" value="ECO:0007669"/>
    <property type="project" value="InterPro"/>
</dbReference>
<dbReference type="InterPro" id="IPR035897">
    <property type="entry name" value="Toll_tir_struct_dom_sf"/>
</dbReference>
<dbReference type="InterPro" id="IPR042197">
    <property type="entry name" value="Apaf_helical"/>
</dbReference>
<dbReference type="GO" id="GO:0007165">
    <property type="term" value="P:signal transduction"/>
    <property type="evidence" value="ECO:0007669"/>
    <property type="project" value="InterPro"/>
</dbReference>
<dbReference type="AlphaFoldDB" id="A0A2K3P7E5"/>
<dbReference type="InterPro" id="IPR000157">
    <property type="entry name" value="TIR_dom"/>
</dbReference>
<dbReference type="Gene3D" id="1.10.8.430">
    <property type="entry name" value="Helical domain of apoptotic protease-activating factors"/>
    <property type="match status" value="1"/>
</dbReference>
<dbReference type="EMBL" id="ASHM01004374">
    <property type="protein sequence ID" value="PNY11200.1"/>
    <property type="molecule type" value="Genomic_DNA"/>
</dbReference>
<dbReference type="InterPro" id="IPR002182">
    <property type="entry name" value="NB-ARC"/>
</dbReference>
<organism evidence="3 4">
    <name type="scientific">Trifolium pratense</name>
    <name type="common">Red clover</name>
    <dbReference type="NCBI Taxonomy" id="57577"/>
    <lineage>
        <taxon>Eukaryota</taxon>
        <taxon>Viridiplantae</taxon>
        <taxon>Streptophyta</taxon>
        <taxon>Embryophyta</taxon>
        <taxon>Tracheophyta</taxon>
        <taxon>Spermatophyta</taxon>
        <taxon>Magnoliopsida</taxon>
        <taxon>eudicotyledons</taxon>
        <taxon>Gunneridae</taxon>
        <taxon>Pentapetalae</taxon>
        <taxon>rosids</taxon>
        <taxon>fabids</taxon>
        <taxon>Fabales</taxon>
        <taxon>Fabaceae</taxon>
        <taxon>Papilionoideae</taxon>
        <taxon>50 kb inversion clade</taxon>
        <taxon>NPAAA clade</taxon>
        <taxon>Hologalegina</taxon>
        <taxon>IRL clade</taxon>
        <taxon>Trifolieae</taxon>
        <taxon>Trifolium</taxon>
    </lineage>
</organism>
<name>A0A2K3P7E5_TRIPR</name>
<dbReference type="PRINTS" id="PR00364">
    <property type="entry name" value="DISEASERSIST"/>
</dbReference>
<reference evidence="3 4" key="1">
    <citation type="journal article" date="2014" name="Am. J. Bot.">
        <title>Genome assembly and annotation for red clover (Trifolium pratense; Fabaceae).</title>
        <authorList>
            <person name="Istvanek J."/>
            <person name="Jaros M."/>
            <person name="Krenek A."/>
            <person name="Repkova J."/>
        </authorList>
    </citation>
    <scope>NUCLEOTIDE SEQUENCE [LARGE SCALE GENOMIC DNA]</scope>
    <source>
        <strain evidence="4">cv. Tatra</strain>
        <tissue evidence="3">Young leaves</tissue>
    </source>
</reference>
<dbReference type="PANTHER" id="PTHR11017:SF587">
    <property type="entry name" value="NB-ARC DOMAIN PROTEIN"/>
    <property type="match status" value="1"/>
</dbReference>
<proteinExistence type="predicted"/>
<dbReference type="Pfam" id="PF01582">
    <property type="entry name" value="TIR"/>
    <property type="match status" value="1"/>
</dbReference>
<dbReference type="SUPFAM" id="SSF52540">
    <property type="entry name" value="P-loop containing nucleoside triphosphate hydrolases"/>
    <property type="match status" value="1"/>
</dbReference>
<dbReference type="FunFam" id="3.40.50.10140:FF:000007">
    <property type="entry name" value="Disease resistance protein (TIR-NBS-LRR class)"/>
    <property type="match status" value="1"/>
</dbReference>
<dbReference type="GO" id="GO:0043531">
    <property type="term" value="F:ADP binding"/>
    <property type="evidence" value="ECO:0007669"/>
    <property type="project" value="InterPro"/>
</dbReference>
<sequence length="524" mass="59653">MIPYLGRIRNFQQEAEAEKRQLLWQRKIVQLNVDAIDKTTKVNIDVLKWLNDVDKTIEEIVKLEILDRPNVKMRNDFLSVIEKMKMLYNNCEFESYSSTTSPLKSFSSEDFVCFKSTNEASDELLEALQDDKTRIIGLYGKRGSGKTTLVQAVGKMAKYLNIFDAVLFATVSHNPNVMKIQDQFANSLKIKFDRNTTVARAIKIYSTLQSIGRILVILDDVREIVDPEDFGIPCNDNQCKVLLTSRQRLQEPTFMECQARMIRLNALSKDEAWTLLQKYSDINDESPSDILNVASEIVNECEGLHSTIKDVGYFLRYKSIGEWKASLDCLKHSQAQWEIFLSFRGQDTRHSFTGSLYHALCQVGFKTFMDDGALRNGDQISPTLVNAIETSRLSIIVLSENYASSSWCLDELSKILECMETHNQLVWPIFFNVEPSDIRHQKNSYGDAMAKQEQKFGNDSARVKKWRSALLEVSSLSGKTYKYGLMGMRSSLAGLVSGLRKPVAALRKLDDEDKVLLLLNSLTS</sequence>
<comment type="caution">
    <text evidence="3">The sequence shown here is derived from an EMBL/GenBank/DDBJ whole genome shotgun (WGS) entry which is preliminary data.</text>
</comment>
<dbReference type="SUPFAM" id="SSF52200">
    <property type="entry name" value="Toll/Interleukin receptor TIR domain"/>
    <property type="match status" value="1"/>
</dbReference>
<dbReference type="Proteomes" id="UP000236291">
    <property type="component" value="Unassembled WGS sequence"/>
</dbReference>
<feature type="domain" description="TIR" evidence="2">
    <location>
        <begin position="335"/>
        <end position="519"/>
    </location>
</feature>
<dbReference type="Pfam" id="PF00931">
    <property type="entry name" value="NB-ARC"/>
    <property type="match status" value="1"/>
</dbReference>
<evidence type="ECO:0000313" key="4">
    <source>
        <dbReference type="Proteomes" id="UP000236291"/>
    </source>
</evidence>
<dbReference type="SMART" id="SM00255">
    <property type="entry name" value="TIR"/>
    <property type="match status" value="1"/>
</dbReference>
<dbReference type="InterPro" id="IPR027417">
    <property type="entry name" value="P-loop_NTPase"/>
</dbReference>
<dbReference type="PROSITE" id="PS50104">
    <property type="entry name" value="TIR"/>
    <property type="match status" value="1"/>
</dbReference>
<reference evidence="3 4" key="2">
    <citation type="journal article" date="2017" name="Front. Plant Sci.">
        <title>Gene Classification and Mining of Molecular Markers Useful in Red Clover (Trifolium pratense) Breeding.</title>
        <authorList>
            <person name="Istvanek J."/>
            <person name="Dluhosova J."/>
            <person name="Dluhos P."/>
            <person name="Patkova L."/>
            <person name="Nedelnik J."/>
            <person name="Repkova J."/>
        </authorList>
    </citation>
    <scope>NUCLEOTIDE SEQUENCE [LARGE SCALE GENOMIC DNA]</scope>
    <source>
        <strain evidence="4">cv. Tatra</strain>
        <tissue evidence="3">Young leaves</tissue>
    </source>
</reference>